<organism evidence="2 3">
    <name type="scientific">Anaerocolumna cellulosilytica</name>
    <dbReference type="NCBI Taxonomy" id="433286"/>
    <lineage>
        <taxon>Bacteria</taxon>
        <taxon>Bacillati</taxon>
        <taxon>Bacillota</taxon>
        <taxon>Clostridia</taxon>
        <taxon>Lachnospirales</taxon>
        <taxon>Lachnospiraceae</taxon>
        <taxon>Anaerocolumna</taxon>
    </lineage>
</organism>
<dbReference type="SUPFAM" id="SSF52799">
    <property type="entry name" value="(Phosphotyrosine protein) phosphatases II"/>
    <property type="match status" value="1"/>
</dbReference>
<evidence type="ECO:0000313" key="3">
    <source>
        <dbReference type="Proteomes" id="UP000515561"/>
    </source>
</evidence>
<dbReference type="EMBL" id="AP023367">
    <property type="protein sequence ID" value="BCJ96003.1"/>
    <property type="molecule type" value="Genomic_DNA"/>
</dbReference>
<reference evidence="2 3" key="1">
    <citation type="journal article" date="2016" name="Int. J. Syst. Evol. Microbiol.">
        <title>Descriptions of Anaerotaenia torta gen. nov., sp. nov. and Anaerocolumna cellulosilytica gen. nov., sp. nov. isolated from a methanogenic reactor of cattle waste.</title>
        <authorList>
            <person name="Uek A."/>
            <person name="Ohtaki Y."/>
            <person name="Kaku N."/>
            <person name="Ueki K."/>
        </authorList>
    </citation>
    <scope>NUCLEOTIDE SEQUENCE [LARGE SCALE GENOMIC DNA]</scope>
    <source>
        <strain evidence="2 3">SN021</strain>
    </source>
</reference>
<dbReference type="InterPro" id="IPR016130">
    <property type="entry name" value="Tyr_Pase_AS"/>
</dbReference>
<dbReference type="Pfam" id="PF13350">
    <property type="entry name" value="Y_phosphatase3"/>
    <property type="match status" value="1"/>
</dbReference>
<dbReference type="PANTHER" id="PTHR31126:SF1">
    <property type="entry name" value="TYROSINE SPECIFIC PROTEIN PHOSPHATASES DOMAIN-CONTAINING PROTEIN"/>
    <property type="match status" value="1"/>
</dbReference>
<proteinExistence type="inferred from homology"/>
<dbReference type="InterPro" id="IPR026893">
    <property type="entry name" value="Tyr/Ser_Pase_IphP-type"/>
</dbReference>
<dbReference type="Gene3D" id="3.90.190.10">
    <property type="entry name" value="Protein tyrosine phosphatase superfamily"/>
    <property type="match status" value="1"/>
</dbReference>
<evidence type="ECO:0000313" key="2">
    <source>
        <dbReference type="EMBL" id="BCJ96003.1"/>
    </source>
</evidence>
<dbReference type="GO" id="GO:0004721">
    <property type="term" value="F:phosphoprotein phosphatase activity"/>
    <property type="evidence" value="ECO:0007669"/>
    <property type="project" value="InterPro"/>
</dbReference>
<protein>
    <submittedName>
        <fullName evidence="2">Uncharacterized protein</fullName>
    </submittedName>
</protein>
<name>A0A6S6QXR8_9FIRM</name>
<gene>
    <name evidence="2" type="ORF">acsn021_35720</name>
</gene>
<evidence type="ECO:0000256" key="1">
    <source>
        <dbReference type="ARBA" id="ARBA00009580"/>
    </source>
</evidence>
<keyword evidence="3" id="KW-1185">Reference proteome</keyword>
<dbReference type="AlphaFoldDB" id="A0A6S6QXR8"/>
<dbReference type="PROSITE" id="PS00383">
    <property type="entry name" value="TYR_PHOSPHATASE_1"/>
    <property type="match status" value="1"/>
</dbReference>
<dbReference type="InterPro" id="IPR029021">
    <property type="entry name" value="Prot-tyrosine_phosphatase-like"/>
</dbReference>
<accession>A0A6S6QXR8</accession>
<comment type="similarity">
    <text evidence="1">Belongs to the protein-tyrosine phosphatase family.</text>
</comment>
<dbReference type="Proteomes" id="UP000515561">
    <property type="component" value="Chromosome"/>
</dbReference>
<dbReference type="PANTHER" id="PTHR31126">
    <property type="entry name" value="TYROSINE-PROTEIN PHOSPHATASE"/>
    <property type="match status" value="1"/>
</dbReference>
<sequence>MQIIARPLPLNGAKNIRDLGGYTTETGAVTKHHAFLRGDALHNLTEEDSRLLYDHGVRCIVDLRSEVESKREPDKLPLLYADIKYIHVPIQDHVRANRYSDEFPPSMWELYCWLLDDSKESFYKVFKAMLDCPDTCVLFHCSGGKDRTGMTAMLLLKLAGVDEETIIQDYAITQEYMKDIFPLQVAQLESMGLTVPGYVMESPPENMRKALNYLKEHYISAEDYFRTLGFTDTEIHALRKKIVG</sequence>
<dbReference type="KEGG" id="acel:acsn021_35720"/>
<dbReference type="RefSeq" id="WP_184092387.1">
    <property type="nucleotide sequence ID" value="NZ_AP023367.1"/>
</dbReference>